<dbReference type="InterPro" id="IPR001466">
    <property type="entry name" value="Beta-lactam-related"/>
</dbReference>
<sequence length="658" mass="69323">MRTWTARAWAVLLVVAITGLLAPPAHADPVRLDPAEVEDFLDSRVPELMKEQGVPGAAVTVVADGEEVVSRGYGEADPESGTPVSPAETSFPTGSVAKSFTAVAVLQLAERGDVDLHADVNTYLPEEAHIPRTPSGEPVTLHHLLTHTPGFEDAMAGAVSADPDGHTSLQDHIARDRPDLIYPPGRFTSYSNYGIAVAGAVVERVSGRPFIDYARENIFGPLGMERSAFAQKEADLPAHFATASRSMLTPGGGRAPGPEIGSNDFPAGYAFATAPDMGRFMLALLGEGAYGGERILAPETVEEMLGRRAEVHPLISAMGYGVYERFTGEPRVVGHHGDFLGANMEYAVVPEAGVGIVVAANGDADADFQDALWTVVIDAFLAEFTGAEQDTLPDGAGQGGGAGEGERPLSDYAGDYHAARVDRSGPTMLPTVLGSLRPASVDGDGLRMSCSAAPEEQHWTRIGDGLFRSADGEETAAFIEDGGEVVGLVCDSYPMHPYVKVAWHQTPAPWLAAAGAALLVLLSMLVWPAAALVRRVSVRGAGERGADDGRERTPRAARAARWTAGAAGLVLAAALGTVVALMGTEAAQMAFFTGSPVLEIPLAVAALPVAAVLALTVAAWRRRWWSVPVRAHYTAVGAAFAVFLSVAWHFNFVWTPWS</sequence>
<feature type="domain" description="Beta-lactamase-related" evidence="4">
    <location>
        <begin position="41"/>
        <end position="375"/>
    </location>
</feature>
<feature type="region of interest" description="Disordered" evidence="1">
    <location>
        <begin position="72"/>
        <end position="91"/>
    </location>
</feature>
<keyword evidence="3" id="KW-0732">Signal</keyword>
<gene>
    <name evidence="5" type="ORF">O4J56_31615</name>
</gene>
<feature type="chain" id="PRO_5046547613" evidence="3">
    <location>
        <begin position="28"/>
        <end position="658"/>
    </location>
</feature>
<name>A0ABT4UE65_9ACTN</name>
<dbReference type="SUPFAM" id="SSF56601">
    <property type="entry name" value="beta-lactamase/transpeptidase-like"/>
    <property type="match status" value="1"/>
</dbReference>
<protein>
    <submittedName>
        <fullName evidence="5">Serine hydrolase</fullName>
    </submittedName>
</protein>
<feature type="signal peptide" evidence="3">
    <location>
        <begin position="1"/>
        <end position="27"/>
    </location>
</feature>
<evidence type="ECO:0000259" key="4">
    <source>
        <dbReference type="Pfam" id="PF00144"/>
    </source>
</evidence>
<dbReference type="Proteomes" id="UP001527866">
    <property type="component" value="Unassembled WGS sequence"/>
</dbReference>
<evidence type="ECO:0000256" key="2">
    <source>
        <dbReference type="SAM" id="Phobius"/>
    </source>
</evidence>
<comment type="caution">
    <text evidence="5">The sequence shown here is derived from an EMBL/GenBank/DDBJ whole genome shotgun (WGS) entry which is preliminary data.</text>
</comment>
<dbReference type="GO" id="GO:0016787">
    <property type="term" value="F:hydrolase activity"/>
    <property type="evidence" value="ECO:0007669"/>
    <property type="project" value="UniProtKB-KW"/>
</dbReference>
<evidence type="ECO:0000313" key="5">
    <source>
        <dbReference type="EMBL" id="MDA2815233.1"/>
    </source>
</evidence>
<keyword evidence="2" id="KW-0472">Membrane</keyword>
<keyword evidence="5" id="KW-0378">Hydrolase</keyword>
<dbReference type="InterPro" id="IPR012338">
    <property type="entry name" value="Beta-lactam/transpept-like"/>
</dbReference>
<dbReference type="RefSeq" id="WP_270690887.1">
    <property type="nucleotide sequence ID" value="NZ_JAQFWQ010000187.1"/>
</dbReference>
<evidence type="ECO:0000256" key="1">
    <source>
        <dbReference type="SAM" id="MobiDB-lite"/>
    </source>
</evidence>
<evidence type="ECO:0000256" key="3">
    <source>
        <dbReference type="SAM" id="SignalP"/>
    </source>
</evidence>
<keyword evidence="2" id="KW-0812">Transmembrane</keyword>
<accession>A0ABT4UE65</accession>
<dbReference type="PANTHER" id="PTHR46825:SF9">
    <property type="entry name" value="BETA-LACTAMASE-RELATED DOMAIN-CONTAINING PROTEIN"/>
    <property type="match status" value="1"/>
</dbReference>
<feature type="transmembrane region" description="Helical" evidence="2">
    <location>
        <begin position="562"/>
        <end position="582"/>
    </location>
</feature>
<feature type="transmembrane region" description="Helical" evidence="2">
    <location>
        <begin position="510"/>
        <end position="533"/>
    </location>
</feature>
<dbReference type="EMBL" id="JAQFWQ010000187">
    <property type="protein sequence ID" value="MDA2815233.1"/>
    <property type="molecule type" value="Genomic_DNA"/>
</dbReference>
<organism evidence="5 6">
    <name type="scientific">Nocardiopsis endophytica</name>
    <dbReference type="NCBI Taxonomy" id="3018445"/>
    <lineage>
        <taxon>Bacteria</taxon>
        <taxon>Bacillati</taxon>
        <taxon>Actinomycetota</taxon>
        <taxon>Actinomycetes</taxon>
        <taxon>Streptosporangiales</taxon>
        <taxon>Nocardiopsidaceae</taxon>
        <taxon>Nocardiopsis</taxon>
    </lineage>
</organism>
<evidence type="ECO:0000313" key="6">
    <source>
        <dbReference type="Proteomes" id="UP001527866"/>
    </source>
</evidence>
<dbReference type="PANTHER" id="PTHR46825">
    <property type="entry name" value="D-ALANYL-D-ALANINE-CARBOXYPEPTIDASE/ENDOPEPTIDASE AMPH"/>
    <property type="match status" value="1"/>
</dbReference>
<feature type="transmembrane region" description="Helical" evidence="2">
    <location>
        <begin position="632"/>
        <end position="650"/>
    </location>
</feature>
<keyword evidence="6" id="KW-1185">Reference proteome</keyword>
<dbReference type="Pfam" id="PF00144">
    <property type="entry name" value="Beta-lactamase"/>
    <property type="match status" value="1"/>
</dbReference>
<feature type="region of interest" description="Disordered" evidence="1">
    <location>
        <begin position="389"/>
        <end position="409"/>
    </location>
</feature>
<proteinExistence type="predicted"/>
<keyword evidence="2" id="KW-1133">Transmembrane helix</keyword>
<dbReference type="InterPro" id="IPR050491">
    <property type="entry name" value="AmpC-like"/>
</dbReference>
<dbReference type="Gene3D" id="3.40.710.10">
    <property type="entry name" value="DD-peptidase/beta-lactamase superfamily"/>
    <property type="match status" value="1"/>
</dbReference>
<feature type="transmembrane region" description="Helical" evidence="2">
    <location>
        <begin position="602"/>
        <end position="620"/>
    </location>
</feature>
<reference evidence="5 6" key="1">
    <citation type="submission" date="2023-01" db="EMBL/GenBank/DDBJ databases">
        <title>Draft genome sequence of Nocardiopsis sp. RSe5-2 isolated from halophytes.</title>
        <authorList>
            <person name="Duangmal K."/>
            <person name="Chantavorakit T."/>
        </authorList>
    </citation>
    <scope>NUCLEOTIDE SEQUENCE [LARGE SCALE GENOMIC DNA]</scope>
    <source>
        <strain evidence="5 6">RSe5-2</strain>
    </source>
</reference>